<dbReference type="RefSeq" id="YP_009449530.1">
    <property type="nucleotide sequence ID" value="NC_036614.1"/>
</dbReference>
<dbReference type="SUPFAM" id="SSF47973">
    <property type="entry name" value="Ribosomal protein S7"/>
    <property type="match status" value="2"/>
</dbReference>
<accession>A0A1S5R1W9</accession>
<dbReference type="InterPro" id="IPR023798">
    <property type="entry name" value="Ribosomal_uS7_dom"/>
</dbReference>
<gene>
    <name evidence="6" type="primary">rps7</name>
</gene>
<dbReference type="Pfam" id="PF00177">
    <property type="entry name" value="Ribosomal_S7"/>
    <property type="match status" value="1"/>
</dbReference>
<comment type="similarity">
    <text evidence="1 4">Belongs to the universal ribosomal protein uS7 family.</text>
</comment>
<keyword evidence="6" id="KW-0496">Mitochondrion</keyword>
<dbReference type="AlphaFoldDB" id="A0A1S5R1W9"/>
<dbReference type="PANTHER" id="PTHR11205">
    <property type="entry name" value="RIBOSOMAL PROTEIN S7"/>
    <property type="match status" value="1"/>
</dbReference>
<name>A0A1S5R1W9_9CHLO</name>
<dbReference type="GO" id="GO:1990904">
    <property type="term" value="C:ribonucleoprotein complex"/>
    <property type="evidence" value="ECO:0007669"/>
    <property type="project" value="UniProtKB-KW"/>
</dbReference>
<reference evidence="6" key="1">
    <citation type="journal article" date="2017" name="J. Phycol.">
        <title>Complete mitochondrial genomes of prasinophyte algae Pyramimonas parkeae and Cymbomonas tetramitiformis.</title>
        <authorList>
            <person name="Satjarak A."/>
            <person name="Burns J.A."/>
            <person name="Kim E."/>
            <person name="Graham L.E."/>
        </authorList>
    </citation>
    <scope>NUCLEOTIDE SEQUENCE</scope>
    <source>
        <strain evidence="6">PLY262</strain>
    </source>
</reference>
<sequence length="699" mass="80961">MKDFFFFNRLLRRPCVLRRPCFGARLHTASSRTIRNKKQFFSRPQKNCQSQVCGKIVSLKTAGERSEFVPKLSVPKTAGERSELRNYPVYPNISPTISPITSKLTNLLMIKGKKNKALNIVLNALQELCKQGPSATRRKLVLRNIRKTKIPQRTDFGFNIFRNTVLYKKNNARVLKRRAQRVRTINKKQFFPSLRKNCQSQDRRRPCVLVSPKTAEKLSVYNQFFLSPQKNWREHTGVARLQRKNEGKRRKELFFTRNFNPLRKCLKKIPTNISSRPHVAVAGRYRTIFLKTAGERSEFVPKLSPIFSTSVAGRNQPIFSRGHFDPTGWSPAPAGLEVKSAKKLAIFFNPNARVLINRINLKVEKIKNLQKRRLRLYKNCLRLGRNFRLFKTAAGLKKNNTPRRAQRENMYFLKLNFKVSQCQPGRISPYIIEPIGLDSTIFPKTAGERSEFAPKLSVYKPSDARVWAELHPVGSIVTARYTDNFSADLGKIVTQKKKNSIQKLTLKGGRILNLKTTQESYKTSQVINKKIVRPTQASNTRARKKQVVGLRSDNFSQDRRRAQRANSFPGALRSKARKKIGSEKKILKSQEKEHITRTILFSAINSIKPTFYLRKVRARRKNFQVPCILTPQRQMTLALNWIIEGAKLKKKKTPTKLFYKCLSEEILDCLKQDSYAKKKRDLLHRAVESNRSLAHRRWW</sequence>
<protein>
    <submittedName>
        <fullName evidence="6">Ribosomal protein S7</fullName>
    </submittedName>
</protein>
<proteinExistence type="inferred from homology"/>
<dbReference type="GeneID" id="35414594"/>
<dbReference type="Gene3D" id="1.10.455.10">
    <property type="entry name" value="Ribosomal protein S7 domain"/>
    <property type="match status" value="1"/>
</dbReference>
<dbReference type="EMBL" id="KX013548">
    <property type="protein sequence ID" value="ANA57074.1"/>
    <property type="molecule type" value="Genomic_DNA"/>
</dbReference>
<dbReference type="InterPro" id="IPR000235">
    <property type="entry name" value="Ribosomal_uS7"/>
</dbReference>
<dbReference type="GO" id="GO:0003723">
    <property type="term" value="F:RNA binding"/>
    <property type="evidence" value="ECO:0007669"/>
    <property type="project" value="InterPro"/>
</dbReference>
<evidence type="ECO:0000256" key="1">
    <source>
        <dbReference type="ARBA" id="ARBA00007151"/>
    </source>
</evidence>
<evidence type="ECO:0000256" key="4">
    <source>
        <dbReference type="RuleBase" id="RU003619"/>
    </source>
</evidence>
<evidence type="ECO:0000256" key="3">
    <source>
        <dbReference type="ARBA" id="ARBA00023274"/>
    </source>
</evidence>
<dbReference type="InterPro" id="IPR020606">
    <property type="entry name" value="Ribosomal_uS7_CS"/>
</dbReference>
<dbReference type="PROSITE" id="PS00052">
    <property type="entry name" value="RIBOSOMAL_S7"/>
    <property type="match status" value="1"/>
</dbReference>
<keyword evidence="2 4" id="KW-0689">Ribosomal protein</keyword>
<geneLocation type="mitochondrion" evidence="6"/>
<dbReference type="GO" id="GO:0006412">
    <property type="term" value="P:translation"/>
    <property type="evidence" value="ECO:0007669"/>
    <property type="project" value="InterPro"/>
</dbReference>
<feature type="domain" description="Small ribosomal subunit protein uS7" evidence="5">
    <location>
        <begin position="584"/>
        <end position="691"/>
    </location>
</feature>
<evidence type="ECO:0000259" key="5">
    <source>
        <dbReference type="Pfam" id="PF00177"/>
    </source>
</evidence>
<organism evidence="6">
    <name type="scientific">Cymbomonas tetramitiformis</name>
    <dbReference type="NCBI Taxonomy" id="36881"/>
    <lineage>
        <taxon>Eukaryota</taxon>
        <taxon>Viridiplantae</taxon>
        <taxon>Chlorophyta</taxon>
        <taxon>Pyramimonadophyceae</taxon>
        <taxon>Pyramimonadales</taxon>
        <taxon>Pyramimonadaceae</taxon>
        <taxon>Cymbomonas</taxon>
    </lineage>
</organism>
<evidence type="ECO:0000313" key="6">
    <source>
        <dbReference type="EMBL" id="ANA57074.1"/>
    </source>
</evidence>
<keyword evidence="3 4" id="KW-0687">Ribonucleoprotein</keyword>
<dbReference type="InterPro" id="IPR036823">
    <property type="entry name" value="Ribosomal_uS7_dom_sf"/>
</dbReference>
<evidence type="ECO:0000256" key="2">
    <source>
        <dbReference type="ARBA" id="ARBA00022980"/>
    </source>
</evidence>
<dbReference type="GO" id="GO:0005840">
    <property type="term" value="C:ribosome"/>
    <property type="evidence" value="ECO:0007669"/>
    <property type="project" value="UniProtKB-KW"/>
</dbReference>
<dbReference type="GO" id="GO:0003735">
    <property type="term" value="F:structural constituent of ribosome"/>
    <property type="evidence" value="ECO:0007669"/>
    <property type="project" value="InterPro"/>
</dbReference>